<name>A0A818X5D5_9BILA</name>
<feature type="transmembrane region" description="Helical" evidence="1">
    <location>
        <begin position="268"/>
        <end position="294"/>
    </location>
</feature>
<evidence type="ECO:0000313" key="2">
    <source>
        <dbReference type="EMBL" id="CAF3734777.1"/>
    </source>
</evidence>
<accession>A0A818X5D5</accession>
<sequence>MVPTTEPKPSLTTYKDLQDKYSKTLKCPCSNVIIPHQQFVSLSPVFHQVCESDFVTEKWLLLLKYIRTKYSTVDWRNRAFSQFHLLSEFCKLANETIDDALHRFVSQPFIVSNLLPEIDFTKQLNLTLDQFFQSTIDYFGLLIKTVQILTQVDQPYSGQIGANVMRLENENPAGILEEHETYIWKITQSKEIYDLNPDNPPWFNVRSLDYNTTFSRFQPNTSISEIVQKIMIEQWNSLISYDQFYESCAPTYCTYSQRIYKKNIFETMIMLLSLIGGLIFALRLIVPPLVNFVFNSLTRTKKEQNQTQGNRYSDIYPIGSKNAIRTNVS</sequence>
<keyword evidence="1" id="KW-0472">Membrane</keyword>
<evidence type="ECO:0000256" key="1">
    <source>
        <dbReference type="SAM" id="Phobius"/>
    </source>
</evidence>
<dbReference type="EMBL" id="CAJOAY010000787">
    <property type="protein sequence ID" value="CAF3734777.1"/>
    <property type="molecule type" value="Genomic_DNA"/>
</dbReference>
<keyword evidence="1" id="KW-0812">Transmembrane</keyword>
<dbReference type="AlphaFoldDB" id="A0A818X5D5"/>
<keyword evidence="1" id="KW-1133">Transmembrane helix</keyword>
<comment type="caution">
    <text evidence="2">The sequence shown here is derived from an EMBL/GenBank/DDBJ whole genome shotgun (WGS) entry which is preliminary data.</text>
</comment>
<reference evidence="2" key="1">
    <citation type="submission" date="2021-02" db="EMBL/GenBank/DDBJ databases">
        <authorList>
            <person name="Nowell W R."/>
        </authorList>
    </citation>
    <scope>NUCLEOTIDE SEQUENCE</scope>
</reference>
<proteinExistence type="predicted"/>
<organism evidence="2 3">
    <name type="scientific">Adineta steineri</name>
    <dbReference type="NCBI Taxonomy" id="433720"/>
    <lineage>
        <taxon>Eukaryota</taxon>
        <taxon>Metazoa</taxon>
        <taxon>Spiralia</taxon>
        <taxon>Gnathifera</taxon>
        <taxon>Rotifera</taxon>
        <taxon>Eurotatoria</taxon>
        <taxon>Bdelloidea</taxon>
        <taxon>Adinetida</taxon>
        <taxon>Adinetidae</taxon>
        <taxon>Adineta</taxon>
    </lineage>
</organism>
<evidence type="ECO:0000313" key="3">
    <source>
        <dbReference type="Proteomes" id="UP000663881"/>
    </source>
</evidence>
<protein>
    <submittedName>
        <fullName evidence="2">Uncharacterized protein</fullName>
    </submittedName>
</protein>
<gene>
    <name evidence="2" type="ORF">OKA104_LOCUS14722</name>
</gene>
<dbReference type="Proteomes" id="UP000663881">
    <property type="component" value="Unassembled WGS sequence"/>
</dbReference>